<evidence type="ECO:0000313" key="1">
    <source>
        <dbReference type="EMBL" id="PDW00260.1"/>
    </source>
</evidence>
<comment type="caution">
    <text evidence="1">The sequence shown here is derived from an EMBL/GenBank/DDBJ whole genome shotgun (WGS) entry which is preliminary data.</text>
</comment>
<sequence length="239" mass="26087">MSELIQFAPMLRRASIVTLRQSGNLSSSTLTDLAEMTLSRLTQLRTGVATARGHGVALDPFSIATIIRGTGAMTTLPAIEGGAIHSALEALTRWQSPPDNRRLTDLAQTRIPLGTADVQAGDVLYGHARSRAIWMPRHFMQTQTRASLGCYHRNLVWTALQIDSLGSLVKQGATLIATGKALRGTQRTMLQRAYGILSRFHSGSSEVTYRTLSSKRHLEDNDMIPALNAVRGAFQRPPL</sequence>
<name>A0A2H3L1G9_9CHLR</name>
<accession>A0A2H3L1G9</accession>
<gene>
    <name evidence="1" type="ORF">A9Q02_10605</name>
</gene>
<evidence type="ECO:0000313" key="2">
    <source>
        <dbReference type="Proteomes" id="UP000220922"/>
    </source>
</evidence>
<proteinExistence type="predicted"/>
<dbReference type="Proteomes" id="UP000220922">
    <property type="component" value="Unassembled WGS sequence"/>
</dbReference>
<organism evidence="1 2">
    <name type="scientific">Candidatus Chloroploca asiatica</name>
    <dbReference type="NCBI Taxonomy" id="1506545"/>
    <lineage>
        <taxon>Bacteria</taxon>
        <taxon>Bacillati</taxon>
        <taxon>Chloroflexota</taxon>
        <taxon>Chloroflexia</taxon>
        <taxon>Chloroflexales</taxon>
        <taxon>Chloroflexineae</taxon>
        <taxon>Oscillochloridaceae</taxon>
        <taxon>Candidatus Chloroploca</taxon>
    </lineage>
</organism>
<dbReference type="AlphaFoldDB" id="A0A2H3L1G9"/>
<reference evidence="1 2" key="1">
    <citation type="submission" date="2016-05" db="EMBL/GenBank/DDBJ databases">
        <authorList>
            <person name="Lavstsen T."/>
            <person name="Jespersen J.S."/>
        </authorList>
    </citation>
    <scope>NUCLEOTIDE SEQUENCE [LARGE SCALE GENOMIC DNA]</scope>
    <source>
        <strain evidence="1 2">B7-9</strain>
    </source>
</reference>
<keyword evidence="2" id="KW-1185">Reference proteome</keyword>
<dbReference type="EMBL" id="LYXE01000050">
    <property type="protein sequence ID" value="PDW00260.1"/>
    <property type="molecule type" value="Genomic_DNA"/>
</dbReference>
<protein>
    <submittedName>
        <fullName evidence="1">Uncharacterized protein</fullName>
    </submittedName>
</protein>